<keyword evidence="6" id="KW-1185">Reference proteome</keyword>
<protein>
    <recommendedName>
        <fullName evidence="2 4">Serine/threonine-protein phosphatase 2A activator</fullName>
        <ecNumber evidence="4">5.2.1.8</ecNumber>
    </recommendedName>
    <alternativeName>
        <fullName evidence="3 4">Phosphotyrosyl phosphatase activator</fullName>
    </alternativeName>
</protein>
<dbReference type="SUPFAM" id="SSF140984">
    <property type="entry name" value="PTPA-like"/>
    <property type="match status" value="1"/>
</dbReference>
<dbReference type="GO" id="GO:0005634">
    <property type="term" value="C:nucleus"/>
    <property type="evidence" value="ECO:0007669"/>
    <property type="project" value="TreeGrafter"/>
</dbReference>
<dbReference type="EC" id="5.2.1.8" evidence="4"/>
<dbReference type="GO" id="GO:0000159">
    <property type="term" value="C:protein phosphatase type 2A complex"/>
    <property type="evidence" value="ECO:0007669"/>
    <property type="project" value="TreeGrafter"/>
</dbReference>
<gene>
    <name evidence="5" type="ORF">AAFF_G00130260</name>
</gene>
<dbReference type="AlphaFoldDB" id="A0AAD7RQZ5"/>
<dbReference type="GO" id="GO:0008160">
    <property type="term" value="F:protein tyrosine phosphatase activator activity"/>
    <property type="evidence" value="ECO:0007669"/>
    <property type="project" value="TreeGrafter"/>
</dbReference>
<keyword evidence="4" id="KW-0697">Rotamase</keyword>
<accession>A0AAD7RQZ5</accession>
<proteinExistence type="inferred from homology"/>
<comment type="function">
    <text evidence="4">PPIases accelerate the folding of proteins. It catalyzes the cis-trans isomerization of proline imidic peptide bonds in oligopeptides.</text>
</comment>
<evidence type="ECO:0000256" key="3">
    <source>
        <dbReference type="ARBA" id="ARBA00044820"/>
    </source>
</evidence>
<dbReference type="GO" id="GO:0005737">
    <property type="term" value="C:cytoplasm"/>
    <property type="evidence" value="ECO:0007669"/>
    <property type="project" value="UniProtKB-SubCell"/>
</dbReference>
<dbReference type="Pfam" id="PF03095">
    <property type="entry name" value="PTPA"/>
    <property type="match status" value="1"/>
</dbReference>
<dbReference type="InterPro" id="IPR004327">
    <property type="entry name" value="Phstyr_phstse_ac"/>
</dbReference>
<name>A0AAD7RQZ5_9TELE</name>
<comment type="catalytic activity">
    <reaction evidence="4">
        <text>[protein]-peptidylproline (omega=180) = [protein]-peptidylproline (omega=0)</text>
        <dbReference type="Rhea" id="RHEA:16237"/>
        <dbReference type="Rhea" id="RHEA-COMP:10747"/>
        <dbReference type="Rhea" id="RHEA-COMP:10748"/>
        <dbReference type="ChEBI" id="CHEBI:83833"/>
        <dbReference type="ChEBI" id="CHEBI:83834"/>
        <dbReference type="EC" id="5.2.1.8"/>
    </reaction>
</comment>
<comment type="similarity">
    <text evidence="1 4">Belongs to the PTPA-type PPIase family.</text>
</comment>
<keyword evidence="4" id="KW-0413">Isomerase</keyword>
<evidence type="ECO:0000313" key="6">
    <source>
        <dbReference type="Proteomes" id="UP001221898"/>
    </source>
</evidence>
<dbReference type="InterPro" id="IPR037218">
    <property type="entry name" value="PTPA_sf"/>
</dbReference>
<dbReference type="GO" id="GO:0003755">
    <property type="term" value="F:peptidyl-prolyl cis-trans isomerase activity"/>
    <property type="evidence" value="ECO:0007669"/>
    <property type="project" value="UniProtKB-KW"/>
</dbReference>
<evidence type="ECO:0000256" key="2">
    <source>
        <dbReference type="ARBA" id="ARBA00044786"/>
    </source>
</evidence>
<keyword evidence="4" id="KW-0963">Cytoplasm</keyword>
<evidence type="ECO:0000313" key="5">
    <source>
        <dbReference type="EMBL" id="KAJ8388793.1"/>
    </source>
</evidence>
<sequence length="75" mass="8631">MPGATGRGHNAAFAAFLHDHCKMGTVGVEDQLVIIFRLYDRCLEFMWKLQKTYNMEPAGSQGAWELDYFQFLPFI</sequence>
<dbReference type="PANTHER" id="PTHR10012">
    <property type="entry name" value="SERINE/THREONINE-PROTEIN PHOSPHATASE 2A REGULATORY SUBUNIT B"/>
    <property type="match status" value="1"/>
</dbReference>
<dbReference type="EMBL" id="JAINUG010000190">
    <property type="protein sequence ID" value="KAJ8388793.1"/>
    <property type="molecule type" value="Genomic_DNA"/>
</dbReference>
<dbReference type="Proteomes" id="UP001221898">
    <property type="component" value="Unassembled WGS sequence"/>
</dbReference>
<comment type="caution">
    <text evidence="5">The sequence shown here is derived from an EMBL/GenBank/DDBJ whole genome shotgun (WGS) entry which is preliminary data.</text>
</comment>
<dbReference type="GO" id="GO:0007052">
    <property type="term" value="P:mitotic spindle organization"/>
    <property type="evidence" value="ECO:0007669"/>
    <property type="project" value="TreeGrafter"/>
</dbReference>
<organism evidence="5 6">
    <name type="scientific">Aldrovandia affinis</name>
    <dbReference type="NCBI Taxonomy" id="143900"/>
    <lineage>
        <taxon>Eukaryota</taxon>
        <taxon>Metazoa</taxon>
        <taxon>Chordata</taxon>
        <taxon>Craniata</taxon>
        <taxon>Vertebrata</taxon>
        <taxon>Euteleostomi</taxon>
        <taxon>Actinopterygii</taxon>
        <taxon>Neopterygii</taxon>
        <taxon>Teleostei</taxon>
        <taxon>Notacanthiformes</taxon>
        <taxon>Halosauridae</taxon>
        <taxon>Aldrovandia</taxon>
    </lineage>
</organism>
<comment type="subcellular location">
    <subcellularLocation>
        <location evidence="4">Cytoplasm</location>
    </subcellularLocation>
</comment>
<dbReference type="PANTHER" id="PTHR10012:SF0">
    <property type="entry name" value="SERINE_THREONINE-PROTEIN PHOSPHATASE 2A ACTIVATOR"/>
    <property type="match status" value="1"/>
</dbReference>
<evidence type="ECO:0000256" key="4">
    <source>
        <dbReference type="RuleBase" id="RU361210"/>
    </source>
</evidence>
<reference evidence="5" key="1">
    <citation type="journal article" date="2023" name="Science">
        <title>Genome structures resolve the early diversification of teleost fishes.</title>
        <authorList>
            <person name="Parey E."/>
            <person name="Louis A."/>
            <person name="Montfort J."/>
            <person name="Bouchez O."/>
            <person name="Roques C."/>
            <person name="Iampietro C."/>
            <person name="Lluch J."/>
            <person name="Castinel A."/>
            <person name="Donnadieu C."/>
            <person name="Desvignes T."/>
            <person name="Floi Bucao C."/>
            <person name="Jouanno E."/>
            <person name="Wen M."/>
            <person name="Mejri S."/>
            <person name="Dirks R."/>
            <person name="Jansen H."/>
            <person name="Henkel C."/>
            <person name="Chen W.J."/>
            <person name="Zahm M."/>
            <person name="Cabau C."/>
            <person name="Klopp C."/>
            <person name="Thompson A.W."/>
            <person name="Robinson-Rechavi M."/>
            <person name="Braasch I."/>
            <person name="Lecointre G."/>
            <person name="Bobe J."/>
            <person name="Postlethwait J.H."/>
            <person name="Berthelot C."/>
            <person name="Roest Crollius H."/>
            <person name="Guiguen Y."/>
        </authorList>
    </citation>
    <scope>NUCLEOTIDE SEQUENCE</scope>
    <source>
        <strain evidence="5">NC1722</strain>
    </source>
</reference>
<evidence type="ECO:0000256" key="1">
    <source>
        <dbReference type="ARBA" id="ARBA00011019"/>
    </source>
</evidence>